<evidence type="ECO:0000313" key="6">
    <source>
        <dbReference type="Proteomes" id="UP000268233"/>
    </source>
</evidence>
<dbReference type="NCBIfam" id="NF010624">
    <property type="entry name" value="PRK14017.1"/>
    <property type="match status" value="1"/>
</dbReference>
<evidence type="ECO:0000259" key="4">
    <source>
        <dbReference type="SMART" id="SM00922"/>
    </source>
</evidence>
<dbReference type="Proteomes" id="UP000268233">
    <property type="component" value="Unassembled WGS sequence"/>
</dbReference>
<dbReference type="InterPro" id="IPR018110">
    <property type="entry name" value="Mandel_Rmase/mucon_lact_enz_CS"/>
</dbReference>
<comment type="caution">
    <text evidence="5">The sequence shown here is derived from an EMBL/GenBank/DDBJ whole genome shotgun (WGS) entry which is preliminary data.</text>
</comment>
<dbReference type="Pfam" id="PF13378">
    <property type="entry name" value="MR_MLE_C"/>
    <property type="match status" value="1"/>
</dbReference>
<dbReference type="SUPFAM" id="SSF54826">
    <property type="entry name" value="Enolase N-terminal domain-like"/>
    <property type="match status" value="1"/>
</dbReference>
<dbReference type="Gene3D" id="3.30.390.10">
    <property type="entry name" value="Enolase-like, N-terminal domain"/>
    <property type="match status" value="1"/>
</dbReference>
<protein>
    <submittedName>
        <fullName evidence="5">Galactonate dehydratase</fullName>
    </submittedName>
</protein>
<dbReference type="InterPro" id="IPR034593">
    <property type="entry name" value="DgoD-like"/>
</dbReference>
<evidence type="ECO:0000256" key="3">
    <source>
        <dbReference type="ARBA" id="ARBA00023239"/>
    </source>
</evidence>
<name>A0A495QW29_9EURY</name>
<keyword evidence="2" id="KW-0460">Magnesium</keyword>
<gene>
    <name evidence="5" type="ORF">BDK61_4053</name>
</gene>
<dbReference type="InterPro" id="IPR013342">
    <property type="entry name" value="Mandelate_racemase_C"/>
</dbReference>
<dbReference type="InterPro" id="IPR029065">
    <property type="entry name" value="Enolase_C-like"/>
</dbReference>
<evidence type="ECO:0000256" key="1">
    <source>
        <dbReference type="ARBA" id="ARBA00022723"/>
    </source>
</evidence>
<dbReference type="CDD" id="cd03325">
    <property type="entry name" value="D-galactonate_dehydratase"/>
    <property type="match status" value="1"/>
</dbReference>
<dbReference type="SUPFAM" id="SSF51604">
    <property type="entry name" value="Enolase C-terminal domain-like"/>
    <property type="match status" value="1"/>
</dbReference>
<dbReference type="PROSITE" id="PS00908">
    <property type="entry name" value="MR_MLE_1"/>
    <property type="match status" value="1"/>
</dbReference>
<dbReference type="InterPro" id="IPR013341">
    <property type="entry name" value="Mandelate_racemase_N_dom"/>
</dbReference>
<dbReference type="EMBL" id="RBWW01000002">
    <property type="protein sequence ID" value="RKS78389.1"/>
    <property type="molecule type" value="Genomic_DNA"/>
</dbReference>
<dbReference type="GO" id="GO:0046872">
    <property type="term" value="F:metal ion binding"/>
    <property type="evidence" value="ECO:0007669"/>
    <property type="project" value="UniProtKB-KW"/>
</dbReference>
<dbReference type="PANTHER" id="PTHR48080">
    <property type="entry name" value="D-GALACTONATE DEHYDRATASE-RELATED"/>
    <property type="match status" value="1"/>
</dbReference>
<keyword evidence="1" id="KW-0479">Metal-binding</keyword>
<evidence type="ECO:0000256" key="2">
    <source>
        <dbReference type="ARBA" id="ARBA00022842"/>
    </source>
</evidence>
<feature type="domain" description="Mandelate racemase/muconate lactonizing enzyme C-terminal" evidence="4">
    <location>
        <begin position="154"/>
        <end position="259"/>
    </location>
</feature>
<dbReference type="InterPro" id="IPR029017">
    <property type="entry name" value="Enolase-like_N"/>
</dbReference>
<proteinExistence type="predicted"/>
<dbReference type="InterPro" id="IPR036849">
    <property type="entry name" value="Enolase-like_C_sf"/>
</dbReference>
<organism evidence="5 6">
    <name type="scientific">Haloarcula quadrata</name>
    <dbReference type="NCBI Taxonomy" id="182779"/>
    <lineage>
        <taxon>Archaea</taxon>
        <taxon>Methanobacteriati</taxon>
        <taxon>Methanobacteriota</taxon>
        <taxon>Stenosarchaea group</taxon>
        <taxon>Halobacteria</taxon>
        <taxon>Halobacteriales</taxon>
        <taxon>Haloarculaceae</taxon>
        <taxon>Haloarcula</taxon>
    </lineage>
</organism>
<dbReference type="GO" id="GO:0008869">
    <property type="term" value="F:galactonate dehydratase activity"/>
    <property type="evidence" value="ECO:0007669"/>
    <property type="project" value="InterPro"/>
</dbReference>
<accession>A0A495QW29</accession>
<keyword evidence="6" id="KW-1185">Reference proteome</keyword>
<dbReference type="Pfam" id="PF02746">
    <property type="entry name" value="MR_MLE_N"/>
    <property type="match status" value="1"/>
</dbReference>
<reference evidence="5 6" key="1">
    <citation type="submission" date="2018-10" db="EMBL/GenBank/DDBJ databases">
        <title>Genomic Encyclopedia of Archaeal and Bacterial Type Strains, Phase II (KMG-II): from individual species to whole genera.</title>
        <authorList>
            <person name="Goeker M."/>
        </authorList>
    </citation>
    <scope>NUCLEOTIDE SEQUENCE [LARGE SCALE GENOMIC DNA]</scope>
    <source>
        <strain evidence="5 6">DSM 11927</strain>
    </source>
</reference>
<evidence type="ECO:0000313" key="5">
    <source>
        <dbReference type="EMBL" id="RKS78389.1"/>
    </source>
</evidence>
<sequence>MYGYLCHTFPRPISAASHYKYSLTNNIAMQITDFELFAVPPRWLLLKLETDEGIVGWGEPIVQGRLETVRAAVTELIEAYLLGADPLRTEYHWRKLYQSGYFRGGPILMSALAGIDHALWDIKGRHYGAPVHELLGGHVRDKLLVYQWLGGDDPEDVAVAAREDRERGYRAFKFNFAREFRPIETPNAVDHAVERVAAIRDAVGDDALVGVDFHGRVSKPMAADLVERLEQFDLMFIDQPLLPEHDDSFASIAERTTVPIATGERFYSRYDFKRLLVDDGVSILQPDVTHVGGISEMRKVASMAEAFDVAVVPHCPLGPVAFAASLQVGFCAQNVVLHEQDLDLHDPATSQRLKVLEDPETFQFEDGYVKRPTGPGLGIEIDEDLIRELAQTEVNWYNPVWHHEDGSVAEW</sequence>
<keyword evidence="3" id="KW-0456">Lyase</keyword>
<dbReference type="PANTHER" id="PTHR48080:SF2">
    <property type="entry name" value="D-GALACTONATE DEHYDRATASE"/>
    <property type="match status" value="1"/>
</dbReference>
<dbReference type="SMART" id="SM00922">
    <property type="entry name" value="MR_MLE"/>
    <property type="match status" value="1"/>
</dbReference>
<dbReference type="AlphaFoldDB" id="A0A495QW29"/>
<dbReference type="GO" id="GO:0034194">
    <property type="term" value="P:D-galactonate catabolic process"/>
    <property type="evidence" value="ECO:0007669"/>
    <property type="project" value="InterPro"/>
</dbReference>
<dbReference type="Gene3D" id="3.20.20.120">
    <property type="entry name" value="Enolase-like C-terminal domain"/>
    <property type="match status" value="1"/>
</dbReference>
<dbReference type="InterPro" id="IPR023592">
    <property type="entry name" value="Galactonate_deHydtase"/>
</dbReference>
<dbReference type="GO" id="GO:0009063">
    <property type="term" value="P:amino acid catabolic process"/>
    <property type="evidence" value="ECO:0007669"/>
    <property type="project" value="InterPro"/>
</dbReference>